<dbReference type="Proteomes" id="UP000245429">
    <property type="component" value="Chromosome"/>
</dbReference>
<evidence type="ECO:0000313" key="1">
    <source>
        <dbReference type="EMBL" id="AWM13593.1"/>
    </source>
</evidence>
<dbReference type="AlphaFoldDB" id="A0A2U8QTT5"/>
<protein>
    <recommendedName>
        <fullName evidence="3">SMI1/KNR4 family protein</fullName>
    </recommendedName>
</protein>
<reference evidence="1 2" key="1">
    <citation type="submission" date="2018-05" db="EMBL/GenBank/DDBJ databases">
        <title>Flavobacterium sp. MEBiC07310.</title>
        <authorList>
            <person name="Baek K."/>
        </authorList>
    </citation>
    <scope>NUCLEOTIDE SEQUENCE [LARGE SCALE GENOMIC DNA]</scope>
    <source>
        <strain evidence="1 2">MEBiC07310</strain>
    </source>
</reference>
<proteinExistence type="predicted"/>
<dbReference type="EMBL" id="CP029463">
    <property type="protein sequence ID" value="AWM13593.1"/>
    <property type="molecule type" value="Genomic_DNA"/>
</dbReference>
<dbReference type="RefSeq" id="WP_109568961.1">
    <property type="nucleotide sequence ID" value="NZ_CP029463.1"/>
</dbReference>
<dbReference type="KEGG" id="fse:DI487_06770"/>
<accession>A0A2U8QTT5</accession>
<name>A0A2U8QTT5_9FLAO</name>
<keyword evidence="2" id="KW-1185">Reference proteome</keyword>
<dbReference type="OrthoDB" id="1449877at2"/>
<gene>
    <name evidence="1" type="ORF">DI487_06770</name>
</gene>
<evidence type="ECO:0000313" key="2">
    <source>
        <dbReference type="Proteomes" id="UP000245429"/>
    </source>
</evidence>
<organism evidence="1 2">
    <name type="scientific">Flavobacterium sediminis</name>
    <dbReference type="NCBI Taxonomy" id="2201181"/>
    <lineage>
        <taxon>Bacteria</taxon>
        <taxon>Pseudomonadati</taxon>
        <taxon>Bacteroidota</taxon>
        <taxon>Flavobacteriia</taxon>
        <taxon>Flavobacteriales</taxon>
        <taxon>Flavobacteriaceae</taxon>
        <taxon>Flavobacterium</taxon>
    </lineage>
</organism>
<evidence type="ECO:0008006" key="3">
    <source>
        <dbReference type="Google" id="ProtNLM"/>
    </source>
</evidence>
<sequence length="123" mass="14732">MEYKFKKYDINSSNISDKNKEFEYSIDYDSLNKNEKPLYHFGSRLWTPQKIQELIDESIALEGTEELEYQVEGGHLGIIVTKTDGVAFFDLTNREKEEEDFIWAFDKFIEFLQDFKKFVQENY</sequence>